<name>A0A7Y9L6R5_9ACTN</name>
<keyword evidence="1" id="KW-0326">Glycosidase</keyword>
<dbReference type="InterPro" id="IPR013785">
    <property type="entry name" value="Aldolase_TIM"/>
</dbReference>
<dbReference type="SUPFAM" id="SSF51445">
    <property type="entry name" value="(Trans)glycosidases"/>
    <property type="match status" value="1"/>
</dbReference>
<proteinExistence type="predicted"/>
<comment type="caution">
    <text evidence="1">The sequence shown here is derived from an EMBL/GenBank/DDBJ whole genome shotgun (WGS) entry which is preliminary data.</text>
</comment>
<gene>
    <name evidence="1" type="ORF">BKA15_000403</name>
</gene>
<dbReference type="GO" id="GO:0004557">
    <property type="term" value="F:alpha-galactosidase activity"/>
    <property type="evidence" value="ECO:0007669"/>
    <property type="project" value="UniProtKB-EC"/>
</dbReference>
<dbReference type="Gene3D" id="3.20.20.70">
    <property type="entry name" value="Aldolase class I"/>
    <property type="match status" value="1"/>
</dbReference>
<keyword evidence="1" id="KW-0378">Hydrolase</keyword>
<accession>A0A7Y9L6R5</accession>
<evidence type="ECO:0000313" key="1">
    <source>
        <dbReference type="EMBL" id="NYE69074.1"/>
    </source>
</evidence>
<dbReference type="InterPro" id="IPR017853">
    <property type="entry name" value="GH"/>
</dbReference>
<keyword evidence="2" id="KW-1185">Reference proteome</keyword>
<sequence length="519" mass="56251">MVPALEQPVDVLIATDRWEPSPLTPAGAGFGSGSERVELDHEKGALTVRLRSAGEVSRLVLRWPFPLPPDTLVLGDAWERTYGDQAWRPVPTGILPWYFLARTGDATIGVGVRVRPGAFCSWQVSDGDLTLHLNVRNGGAPVLLGDRELEAAKIVQVTGEPGESPWLVHQRLCAALCDDPIPARGPLVGANNWYYAYGKDFGPENVIADARTVVELADGHPVRPYGVVDAGWTEGGGAPGGPWTHGIPGLFDDLPGLAAAIRAEGAEPGIWFRPAALTTVSDPVLLRPGPRPVPEQPLDLSRPEVIDLVRADVARLVDWGFTFLKHDFSTFDVFARWGPELGLELTDGGWSFADRSLTNAELLVRFYTAIREAAGSATVLGCNVVGHLAAGLVDAQRTGDDTSGREWDRTRQMGVNTLAFRLAQHGRFFTLDADCVPATPQTPWEKNRQFLDLVARSGTALFVSVDPRSRTEEVDRDLSAAIRLALDGGSPGGIEPLDWLATGHPEQWRDGDAGLIYRW</sequence>
<reference evidence="1 2" key="1">
    <citation type="submission" date="2020-07" db="EMBL/GenBank/DDBJ databases">
        <title>Sequencing the genomes of 1000 actinobacteria strains.</title>
        <authorList>
            <person name="Klenk H.-P."/>
        </authorList>
    </citation>
    <scope>NUCLEOTIDE SEQUENCE [LARGE SCALE GENOMIC DNA]</scope>
    <source>
        <strain evidence="1 2">DSM 22083</strain>
    </source>
</reference>
<organism evidence="1 2">
    <name type="scientific">Microlunatus parietis</name>
    <dbReference type="NCBI Taxonomy" id="682979"/>
    <lineage>
        <taxon>Bacteria</taxon>
        <taxon>Bacillati</taxon>
        <taxon>Actinomycetota</taxon>
        <taxon>Actinomycetes</taxon>
        <taxon>Propionibacteriales</taxon>
        <taxon>Propionibacteriaceae</taxon>
        <taxon>Microlunatus</taxon>
    </lineage>
</organism>
<dbReference type="AlphaFoldDB" id="A0A7Y9L6R5"/>
<dbReference type="EC" id="3.2.1.22" evidence="1"/>
<dbReference type="RefSeq" id="WP_179747851.1">
    <property type="nucleotide sequence ID" value="NZ_JACCBU010000001.1"/>
</dbReference>
<dbReference type="Proteomes" id="UP000569914">
    <property type="component" value="Unassembled WGS sequence"/>
</dbReference>
<protein>
    <submittedName>
        <fullName evidence="1">Alpha-galactosidase</fullName>
        <ecNumber evidence="1">3.2.1.22</ecNumber>
    </submittedName>
</protein>
<evidence type="ECO:0000313" key="2">
    <source>
        <dbReference type="Proteomes" id="UP000569914"/>
    </source>
</evidence>
<dbReference type="EMBL" id="JACCBU010000001">
    <property type="protein sequence ID" value="NYE69074.1"/>
    <property type="molecule type" value="Genomic_DNA"/>
</dbReference>